<dbReference type="GO" id="GO:0004803">
    <property type="term" value="F:transposase activity"/>
    <property type="evidence" value="ECO:0007669"/>
    <property type="project" value="InterPro"/>
</dbReference>
<dbReference type="RefSeq" id="WP_109644827.1">
    <property type="nucleotide sequence ID" value="NZ_QGGB01000003.1"/>
</dbReference>
<dbReference type="Gene3D" id="3.30.70.1290">
    <property type="entry name" value="Transposase IS200-like"/>
    <property type="match status" value="1"/>
</dbReference>
<dbReference type="AlphaFoldDB" id="A0A316TRR7"/>
<comment type="caution">
    <text evidence="2">The sequence shown here is derived from an EMBL/GenBank/DDBJ whole genome shotgun (WGS) entry which is preliminary data.</text>
</comment>
<feature type="domain" description="Transposase IS200-like" evidence="1">
    <location>
        <begin position="5"/>
        <end position="119"/>
    </location>
</feature>
<sequence length="153" mass="18279">MANTYTQIHIHVICAVKNRQSMIHSSWEDQLYKYITGIVQNQGHKLMQVNGMPDHVHLLIGYRPIQSLSDLMKNVKQDSSRWINHTRLAEGRFAWQEGYGAFSHSKSQVRKVISYIQNQKEHHKKKSFREEYLEFLKKWDVEFDERYIFKPVT</sequence>
<dbReference type="NCBIfam" id="NF033573">
    <property type="entry name" value="transpos_IS200"/>
    <property type="match status" value="1"/>
</dbReference>
<name>A0A316TRR7_9BACT</name>
<organism evidence="2 3">
    <name type="scientific">Rhodohalobacter mucosus</name>
    <dbReference type="NCBI Taxonomy" id="2079485"/>
    <lineage>
        <taxon>Bacteria</taxon>
        <taxon>Pseudomonadati</taxon>
        <taxon>Balneolota</taxon>
        <taxon>Balneolia</taxon>
        <taxon>Balneolales</taxon>
        <taxon>Balneolaceae</taxon>
        <taxon>Rhodohalobacter</taxon>
    </lineage>
</organism>
<dbReference type="Pfam" id="PF01797">
    <property type="entry name" value="Y1_Tnp"/>
    <property type="match status" value="1"/>
</dbReference>
<dbReference type="SUPFAM" id="SSF143422">
    <property type="entry name" value="Transposase IS200-like"/>
    <property type="match status" value="1"/>
</dbReference>
<evidence type="ECO:0000313" key="2">
    <source>
        <dbReference type="EMBL" id="PWN07287.1"/>
    </source>
</evidence>
<reference evidence="2 3" key="1">
    <citation type="submission" date="2018-05" db="EMBL/GenBank/DDBJ databases">
        <title>Rhodohalobacter halophilus gen. nov., sp. nov., a moderately halophilic member of the family Balneolaceae.</title>
        <authorList>
            <person name="Liu Z.-W."/>
        </authorList>
    </citation>
    <scope>NUCLEOTIDE SEQUENCE [LARGE SCALE GENOMIC DNA]</scope>
    <source>
        <strain evidence="2 3">8A47</strain>
    </source>
</reference>
<proteinExistence type="predicted"/>
<accession>A0A316TRR7</accession>
<dbReference type="InterPro" id="IPR036515">
    <property type="entry name" value="Transposase_17_sf"/>
</dbReference>
<gene>
    <name evidence="2" type="primary">tnpA</name>
    <name evidence="2" type="ORF">DDZ15_03195</name>
</gene>
<dbReference type="PANTHER" id="PTHR33360:SF2">
    <property type="entry name" value="TRANSPOSASE FOR INSERTION SEQUENCE ELEMENT IS200"/>
    <property type="match status" value="1"/>
</dbReference>
<dbReference type="Proteomes" id="UP000245533">
    <property type="component" value="Unassembled WGS sequence"/>
</dbReference>
<evidence type="ECO:0000259" key="1">
    <source>
        <dbReference type="SMART" id="SM01321"/>
    </source>
</evidence>
<dbReference type="OrthoDB" id="9798161at2"/>
<dbReference type="EMBL" id="QGGB01000003">
    <property type="protein sequence ID" value="PWN07287.1"/>
    <property type="molecule type" value="Genomic_DNA"/>
</dbReference>
<protein>
    <submittedName>
        <fullName evidence="2">IS200/IS605 family transposase</fullName>
    </submittedName>
</protein>
<dbReference type="PANTHER" id="PTHR33360">
    <property type="entry name" value="TRANSPOSASE FOR INSERTION SEQUENCE ELEMENT IS200"/>
    <property type="match status" value="1"/>
</dbReference>
<dbReference type="GO" id="GO:0003677">
    <property type="term" value="F:DNA binding"/>
    <property type="evidence" value="ECO:0007669"/>
    <property type="project" value="InterPro"/>
</dbReference>
<dbReference type="SMART" id="SM01321">
    <property type="entry name" value="Y1_Tnp"/>
    <property type="match status" value="1"/>
</dbReference>
<dbReference type="GO" id="GO:0006313">
    <property type="term" value="P:DNA transposition"/>
    <property type="evidence" value="ECO:0007669"/>
    <property type="project" value="InterPro"/>
</dbReference>
<dbReference type="InterPro" id="IPR002686">
    <property type="entry name" value="Transposase_17"/>
</dbReference>
<evidence type="ECO:0000313" key="3">
    <source>
        <dbReference type="Proteomes" id="UP000245533"/>
    </source>
</evidence>
<keyword evidence="3" id="KW-1185">Reference proteome</keyword>